<dbReference type="PANTHER" id="PTHR12049">
    <property type="entry name" value="PROTEIN ARGININE METHYLTRANSFERASE NDUFAF7, MITOCHONDRIAL"/>
    <property type="match status" value="1"/>
</dbReference>
<dbReference type="GO" id="GO:0032259">
    <property type="term" value="P:methylation"/>
    <property type="evidence" value="ECO:0007669"/>
    <property type="project" value="UniProtKB-KW"/>
</dbReference>
<protein>
    <submittedName>
        <fullName evidence="3">SAM-dependent methyltransferase</fullName>
        <ecNumber evidence="3">2.1.1.-</ecNumber>
    </submittedName>
</protein>
<reference evidence="3 4" key="1">
    <citation type="submission" date="2023-11" db="EMBL/GenBank/DDBJ databases">
        <title>Bacillus jintuensis, isolated from a mudflat on the Beibu Gulf coast.</title>
        <authorList>
            <person name="Li M."/>
        </authorList>
    </citation>
    <scope>NUCLEOTIDE SEQUENCE [LARGE SCALE GENOMIC DNA]</scope>
    <source>
        <strain evidence="3 4">31A1R</strain>
        <plasmid evidence="3">unnamed</plasmid>
    </source>
</reference>
<dbReference type="EMBL" id="JAXOFX010000002">
    <property type="protein sequence ID" value="MDZ5471012.1"/>
    <property type="molecule type" value="Genomic_DNA"/>
</dbReference>
<dbReference type="RefSeq" id="WP_322445091.1">
    <property type="nucleotide sequence ID" value="NZ_JAXOFX010000002.1"/>
</dbReference>
<comment type="caution">
    <text evidence="3">The sequence shown here is derived from an EMBL/GenBank/DDBJ whole genome shotgun (WGS) entry which is preliminary data.</text>
</comment>
<dbReference type="InterPro" id="IPR003788">
    <property type="entry name" value="NDUFAF7"/>
</dbReference>
<keyword evidence="4" id="KW-1185">Reference proteome</keyword>
<evidence type="ECO:0000256" key="1">
    <source>
        <dbReference type="ARBA" id="ARBA00022603"/>
    </source>
</evidence>
<dbReference type="PANTHER" id="PTHR12049:SF7">
    <property type="entry name" value="PROTEIN ARGININE METHYLTRANSFERASE NDUFAF7, MITOCHONDRIAL"/>
    <property type="match status" value="1"/>
</dbReference>
<accession>A0ABU5IV30</accession>
<proteinExistence type="predicted"/>
<sequence length="365" mass="42636">MQNFLTEYILGKSQKMITYAEYISLALYHPEYGYYMRDEPKIGREGDFITTSNISDMYGRMHAKWFASIQKELSLPPVVCEIGAGTGRFAKAFIDEWKEVSKEELHYYIIEQSPYHQNKQREMITFNESIKQVKNLDQINPFSGLIFSNELFDAFPVHVVERRNHQLMEVMVTFNGEELIETFVPLENEKIKTFLINSKMDIKNNQRIEIPLAMDDMLSQIAKILHKGLVLTIDYGYSNEEWMEPSHRKGSLRGYYKHQLIDNVLVHPGEMDITSHVHFDSLIDIGQNWGLDFIKQLRQDEYLISLGILEELQNHFDPNPFSETSRRNRAIRSLITPGGISSFFQVILQEKGLDHEKAKQVIRMK</sequence>
<dbReference type="InterPro" id="IPR038375">
    <property type="entry name" value="NDUFAF7_sf"/>
</dbReference>
<dbReference type="Gene3D" id="3.40.50.12710">
    <property type="match status" value="1"/>
</dbReference>
<dbReference type="InterPro" id="IPR029063">
    <property type="entry name" value="SAM-dependent_MTases_sf"/>
</dbReference>
<dbReference type="SUPFAM" id="SSF53335">
    <property type="entry name" value="S-adenosyl-L-methionine-dependent methyltransferases"/>
    <property type="match status" value="1"/>
</dbReference>
<keyword evidence="2 3" id="KW-0808">Transferase</keyword>
<evidence type="ECO:0000313" key="4">
    <source>
        <dbReference type="Proteomes" id="UP001290455"/>
    </source>
</evidence>
<gene>
    <name evidence="3" type="ORF">SM124_04515</name>
</gene>
<name>A0ABU5IV30_9BACI</name>
<dbReference type="Pfam" id="PF02636">
    <property type="entry name" value="Methyltransf_28"/>
    <property type="match status" value="1"/>
</dbReference>
<keyword evidence="1 3" id="KW-0489">Methyltransferase</keyword>
<evidence type="ECO:0000313" key="3">
    <source>
        <dbReference type="EMBL" id="MDZ5471012.1"/>
    </source>
</evidence>
<keyword evidence="3" id="KW-0614">Plasmid</keyword>
<dbReference type="EC" id="2.1.1.-" evidence="3"/>
<organism evidence="3 4">
    <name type="scientific">Robertmurraya mangrovi</name>
    <dbReference type="NCBI Taxonomy" id="3098077"/>
    <lineage>
        <taxon>Bacteria</taxon>
        <taxon>Bacillati</taxon>
        <taxon>Bacillota</taxon>
        <taxon>Bacilli</taxon>
        <taxon>Bacillales</taxon>
        <taxon>Bacillaceae</taxon>
        <taxon>Robertmurraya</taxon>
    </lineage>
</organism>
<evidence type="ECO:0000256" key="2">
    <source>
        <dbReference type="ARBA" id="ARBA00022679"/>
    </source>
</evidence>
<dbReference type="Proteomes" id="UP001290455">
    <property type="component" value="Unassembled WGS sequence"/>
</dbReference>
<geneLocation type="plasmid" evidence="3">
    <name>unnamed</name>
</geneLocation>
<dbReference type="GO" id="GO:0008168">
    <property type="term" value="F:methyltransferase activity"/>
    <property type="evidence" value="ECO:0007669"/>
    <property type="project" value="UniProtKB-KW"/>
</dbReference>